<reference evidence="2" key="1">
    <citation type="submission" date="2019-08" db="EMBL/GenBank/DDBJ databases">
        <authorList>
            <person name="Kucharzyk K."/>
            <person name="Murdoch R.W."/>
            <person name="Higgins S."/>
            <person name="Loffler F."/>
        </authorList>
    </citation>
    <scope>NUCLEOTIDE SEQUENCE</scope>
</reference>
<dbReference type="AlphaFoldDB" id="A0A644ZIP9"/>
<protein>
    <submittedName>
        <fullName evidence="2">Uncharacterized protein</fullName>
    </submittedName>
</protein>
<feature type="region of interest" description="Disordered" evidence="1">
    <location>
        <begin position="27"/>
        <end position="58"/>
    </location>
</feature>
<comment type="caution">
    <text evidence="2">The sequence shown here is derived from an EMBL/GenBank/DDBJ whole genome shotgun (WGS) entry which is preliminary data.</text>
</comment>
<accession>A0A644ZIP9</accession>
<evidence type="ECO:0000256" key="1">
    <source>
        <dbReference type="SAM" id="MobiDB-lite"/>
    </source>
</evidence>
<proteinExistence type="predicted"/>
<evidence type="ECO:0000313" key="2">
    <source>
        <dbReference type="EMBL" id="MPM38573.1"/>
    </source>
</evidence>
<name>A0A644ZIP9_9ZZZZ</name>
<organism evidence="2">
    <name type="scientific">bioreactor metagenome</name>
    <dbReference type="NCBI Taxonomy" id="1076179"/>
    <lineage>
        <taxon>unclassified sequences</taxon>
        <taxon>metagenomes</taxon>
        <taxon>ecological metagenomes</taxon>
    </lineage>
</organism>
<sequence length="58" mass="6056">MIESSPLKSELESHPLNYASVGVIPTMGDFPEAAGRGPLLCSDRAPDPGRGRGSSTRS</sequence>
<gene>
    <name evidence="2" type="ORF">SDC9_85202</name>
</gene>
<dbReference type="EMBL" id="VSSQ01008329">
    <property type="protein sequence ID" value="MPM38573.1"/>
    <property type="molecule type" value="Genomic_DNA"/>
</dbReference>